<accession>A0A8S3Q6P5</accession>
<gene>
    <name evidence="1" type="ORF">MEDL_6424</name>
</gene>
<evidence type="ECO:0000313" key="1">
    <source>
        <dbReference type="EMBL" id="CAG2191181.1"/>
    </source>
</evidence>
<protein>
    <submittedName>
        <fullName evidence="1">Uncharacterized protein</fullName>
    </submittedName>
</protein>
<name>A0A8S3Q6P5_MYTED</name>
<evidence type="ECO:0000313" key="2">
    <source>
        <dbReference type="Proteomes" id="UP000683360"/>
    </source>
</evidence>
<dbReference type="Proteomes" id="UP000683360">
    <property type="component" value="Unassembled WGS sequence"/>
</dbReference>
<organism evidence="1 2">
    <name type="scientific">Mytilus edulis</name>
    <name type="common">Blue mussel</name>
    <dbReference type="NCBI Taxonomy" id="6550"/>
    <lineage>
        <taxon>Eukaryota</taxon>
        <taxon>Metazoa</taxon>
        <taxon>Spiralia</taxon>
        <taxon>Lophotrochozoa</taxon>
        <taxon>Mollusca</taxon>
        <taxon>Bivalvia</taxon>
        <taxon>Autobranchia</taxon>
        <taxon>Pteriomorphia</taxon>
        <taxon>Mytilida</taxon>
        <taxon>Mytiloidea</taxon>
        <taxon>Mytilidae</taxon>
        <taxon>Mytilinae</taxon>
        <taxon>Mytilus</taxon>
    </lineage>
</organism>
<proteinExistence type="predicted"/>
<reference evidence="1" key="1">
    <citation type="submission" date="2021-03" db="EMBL/GenBank/DDBJ databases">
        <authorList>
            <person name="Bekaert M."/>
        </authorList>
    </citation>
    <scope>NUCLEOTIDE SEQUENCE</scope>
</reference>
<dbReference type="EMBL" id="CAJPWZ010000356">
    <property type="protein sequence ID" value="CAG2191181.1"/>
    <property type="molecule type" value="Genomic_DNA"/>
</dbReference>
<dbReference type="AlphaFoldDB" id="A0A8S3Q6P5"/>
<keyword evidence="2" id="KW-1185">Reference proteome</keyword>
<sequence>MAKMMTNVLTMRCVTQITKLNDNNLGIADVTPRNIDVRGVETSDSQQNNSSLCNDEGSSVLKHCQDTDTEQLSQSLNRSVRATLGTYDDQKSQIDGTEDAFKASVIEKVAGTINIGCEKLRRSRSAVSCRQPKSFRHFTTQRSSTVDPKIMLQNFQWDQYEMIQESLLRTVSCEIKKCESEETLTKKIAEIKSKFQNTVDQLNDQLMKSVMKTGHANERIKAGLNNKGKIVLSDANDKLLELEKNRIQDLHDIPLSTTNEIRSKSDGDKLTNYAKELQSLISKKVTVHVSSLLSLKIQQYIIVFNFECQKSFVLKQNDG</sequence>
<comment type="caution">
    <text evidence="1">The sequence shown here is derived from an EMBL/GenBank/DDBJ whole genome shotgun (WGS) entry which is preliminary data.</text>
</comment>